<evidence type="ECO:0000256" key="1">
    <source>
        <dbReference type="ARBA" id="ARBA00022737"/>
    </source>
</evidence>
<evidence type="ECO:0000259" key="2">
    <source>
        <dbReference type="PROSITE" id="PS50837"/>
    </source>
</evidence>
<feature type="domain" description="NACHT" evidence="2">
    <location>
        <begin position="223"/>
        <end position="373"/>
    </location>
</feature>
<proteinExistence type="predicted"/>
<gene>
    <name evidence="3" type="ORF">PC9H_008066</name>
</gene>
<dbReference type="OrthoDB" id="3027122at2759"/>
<dbReference type="Gene3D" id="3.40.50.300">
    <property type="entry name" value="P-loop containing nucleotide triphosphate hydrolases"/>
    <property type="match status" value="1"/>
</dbReference>
<keyword evidence="1" id="KW-0677">Repeat</keyword>
<dbReference type="InterPro" id="IPR056884">
    <property type="entry name" value="NPHP3-like_N"/>
</dbReference>
<dbReference type="Proteomes" id="UP000623687">
    <property type="component" value="Unassembled WGS sequence"/>
</dbReference>
<dbReference type="SUPFAM" id="SSF52540">
    <property type="entry name" value="P-loop containing nucleoside triphosphate hydrolases"/>
    <property type="match status" value="1"/>
</dbReference>
<dbReference type="Pfam" id="PF24883">
    <property type="entry name" value="NPHP3_N"/>
    <property type="match status" value="1"/>
</dbReference>
<sequence length="716" mass="79319">MGKPTVDDLLEASVTILSAGGKAISAAGVPGVGQACELLLAFIHAIQNMKGNNAKRLEISNEIEALARIVADIAEKASKNKNIYSRALEDRMMQLNSELVQYEQVASRLATMRAPERLLRNEAISGALAGLANGVKMSCERTNTLALSQIELNQAHQGQVLDNIHNGFLKSSKAEIDPSTSLPFANAGFDSINVDNKSEVLPGTRVAIMEQVDRWATSTCQERVFWLRGAAGTGKSTIAKSVAAKFSKAKQLGASFFFVQDVQDLGDTRLLITTIACHLARLDGPVGAAIKAAARQQPPGLKGVWWQVNELLREPIKDLKPQPEPIVIVIDALDEASDRDSVVTSLRLLTTQLITLPVNIKLFVTSRPDPRIESVLSGASLLVLHDIEKTILDHDIKLYIEYAFREIQDSKQAFQYTSEDIQSLVEHSGGLFIYVSTAIKVLKDSIDPSKALQGLFTRKSDRMLDELYLQVLERAFGAHDVNSDISGNRDAWNERLRILGIIVLSQDRHPCSTLADLLDKRTPAIRDALSHLGAVILVPQDDDLPVRILHASFTDFIVDATRCTNRQFAINTTELHSFLAEECIHHMNRLLVENPCNISDPYALNSDVPDLDERINQFLPRHLQYASRSWAYHLSLSTYSTSLKEQLRVFCKIHLLEWLEVMSLFGRVDLASAHLDRAFKWIKANEALPSATKTRLFLRMEVGSIILRSLGSTLIT</sequence>
<accession>A0A8H6ZVD4</accession>
<dbReference type="RefSeq" id="XP_036631206.1">
    <property type="nucleotide sequence ID" value="XM_036777586.1"/>
</dbReference>
<name>A0A8H6ZVD4_PLEOS</name>
<protein>
    <recommendedName>
        <fullName evidence="2">NACHT domain-containing protein</fullName>
    </recommendedName>
</protein>
<reference evidence="3" key="1">
    <citation type="submission" date="2019-07" db="EMBL/GenBank/DDBJ databases">
        <authorList>
            <person name="Palmer J.M."/>
        </authorList>
    </citation>
    <scope>NUCLEOTIDE SEQUENCE</scope>
    <source>
        <strain evidence="3">PC9</strain>
    </source>
</reference>
<comment type="caution">
    <text evidence="3">The sequence shown here is derived from an EMBL/GenBank/DDBJ whole genome shotgun (WGS) entry which is preliminary data.</text>
</comment>
<organism evidence="3 4">
    <name type="scientific">Pleurotus ostreatus</name>
    <name type="common">Oyster mushroom</name>
    <name type="synonym">White-rot fungus</name>
    <dbReference type="NCBI Taxonomy" id="5322"/>
    <lineage>
        <taxon>Eukaryota</taxon>
        <taxon>Fungi</taxon>
        <taxon>Dikarya</taxon>
        <taxon>Basidiomycota</taxon>
        <taxon>Agaricomycotina</taxon>
        <taxon>Agaricomycetes</taxon>
        <taxon>Agaricomycetidae</taxon>
        <taxon>Agaricales</taxon>
        <taxon>Pleurotineae</taxon>
        <taxon>Pleurotaceae</taxon>
        <taxon>Pleurotus</taxon>
    </lineage>
</organism>
<dbReference type="EMBL" id="JACETU010000005">
    <property type="protein sequence ID" value="KAF7428834.1"/>
    <property type="molecule type" value="Genomic_DNA"/>
</dbReference>
<dbReference type="PANTHER" id="PTHR10039">
    <property type="entry name" value="AMELOGENIN"/>
    <property type="match status" value="1"/>
</dbReference>
<evidence type="ECO:0000313" key="3">
    <source>
        <dbReference type="EMBL" id="KAF7428834.1"/>
    </source>
</evidence>
<keyword evidence="4" id="KW-1185">Reference proteome</keyword>
<evidence type="ECO:0000313" key="4">
    <source>
        <dbReference type="Proteomes" id="UP000623687"/>
    </source>
</evidence>
<dbReference type="PROSITE" id="PS50837">
    <property type="entry name" value="NACHT"/>
    <property type="match status" value="1"/>
</dbReference>
<dbReference type="VEuPathDB" id="FungiDB:PC9H_008066"/>
<dbReference type="AlphaFoldDB" id="A0A8H6ZVD4"/>
<dbReference type="GeneID" id="59377884"/>
<dbReference type="InterPro" id="IPR007111">
    <property type="entry name" value="NACHT_NTPase"/>
</dbReference>
<dbReference type="InterPro" id="IPR027417">
    <property type="entry name" value="P-loop_NTPase"/>
</dbReference>
<dbReference type="PANTHER" id="PTHR10039:SF15">
    <property type="entry name" value="NACHT DOMAIN-CONTAINING PROTEIN"/>
    <property type="match status" value="1"/>
</dbReference>